<keyword evidence="3" id="KW-1185">Reference proteome</keyword>
<proteinExistence type="predicted"/>
<sequence>MALKTRRHDPGRKHTGEWPHGEPQTVRDAYDQEEAKKATQRAAEAKTAGGDPKC</sequence>
<protein>
    <submittedName>
        <fullName evidence="2">Uncharacterized protein</fullName>
    </submittedName>
</protein>
<evidence type="ECO:0000313" key="2">
    <source>
        <dbReference type="EMBL" id="MBB4920944.1"/>
    </source>
</evidence>
<dbReference type="RefSeq" id="WP_184725738.1">
    <property type="nucleotide sequence ID" value="NZ_JACHJP010000021.1"/>
</dbReference>
<accession>A0A7W7QWN2</accession>
<gene>
    <name evidence="2" type="ORF">FHS44_008097</name>
</gene>
<feature type="compositionally biased region" description="Basic and acidic residues" evidence="1">
    <location>
        <begin position="28"/>
        <end position="37"/>
    </location>
</feature>
<name>A0A7W7QWN2_9ACTN</name>
<evidence type="ECO:0000256" key="1">
    <source>
        <dbReference type="SAM" id="MobiDB-lite"/>
    </source>
</evidence>
<reference evidence="2 3" key="1">
    <citation type="submission" date="2020-08" db="EMBL/GenBank/DDBJ databases">
        <title>Genomic Encyclopedia of Type Strains, Phase III (KMG-III): the genomes of soil and plant-associated and newly described type strains.</title>
        <authorList>
            <person name="Whitman W."/>
        </authorList>
    </citation>
    <scope>NUCLEOTIDE SEQUENCE [LARGE SCALE GENOMIC DNA]</scope>
    <source>
        <strain evidence="2 3">CECT 8840</strain>
    </source>
</reference>
<comment type="caution">
    <text evidence="2">The sequence shown here is derived from an EMBL/GenBank/DDBJ whole genome shotgun (WGS) entry which is preliminary data.</text>
</comment>
<dbReference type="Proteomes" id="UP000552644">
    <property type="component" value="Unassembled WGS sequence"/>
</dbReference>
<feature type="compositionally biased region" description="Basic residues" evidence="1">
    <location>
        <begin position="1"/>
        <end position="11"/>
    </location>
</feature>
<dbReference type="EMBL" id="JACHJP010000021">
    <property type="protein sequence ID" value="MBB4920944.1"/>
    <property type="molecule type" value="Genomic_DNA"/>
</dbReference>
<organism evidence="2 3">
    <name type="scientific">Streptosporangium saharense</name>
    <dbReference type="NCBI Taxonomy" id="1706840"/>
    <lineage>
        <taxon>Bacteria</taxon>
        <taxon>Bacillati</taxon>
        <taxon>Actinomycetota</taxon>
        <taxon>Actinomycetes</taxon>
        <taxon>Streptosporangiales</taxon>
        <taxon>Streptosporangiaceae</taxon>
        <taxon>Streptosporangium</taxon>
    </lineage>
</organism>
<evidence type="ECO:0000313" key="3">
    <source>
        <dbReference type="Proteomes" id="UP000552644"/>
    </source>
</evidence>
<dbReference type="AlphaFoldDB" id="A0A7W7QWN2"/>
<feature type="region of interest" description="Disordered" evidence="1">
    <location>
        <begin position="1"/>
        <end position="54"/>
    </location>
</feature>